<reference evidence="3" key="1">
    <citation type="submission" date="2022-10" db="EMBL/GenBank/DDBJ databases">
        <title>Genome assembly of Pristionchus species.</title>
        <authorList>
            <person name="Yoshida K."/>
            <person name="Sommer R.J."/>
        </authorList>
    </citation>
    <scope>NUCLEOTIDE SEQUENCE [LARGE SCALE GENOMIC DNA]</scope>
    <source>
        <strain evidence="3">RS5460</strain>
    </source>
</reference>
<evidence type="ECO:0000313" key="2">
    <source>
        <dbReference type="EMBL" id="GMR47676.1"/>
    </source>
</evidence>
<feature type="compositionally biased region" description="Low complexity" evidence="1">
    <location>
        <begin position="80"/>
        <end position="103"/>
    </location>
</feature>
<proteinExistence type="predicted"/>
<dbReference type="AlphaFoldDB" id="A0AAN5CNE6"/>
<dbReference type="Proteomes" id="UP001328107">
    <property type="component" value="Unassembled WGS sequence"/>
</dbReference>
<feature type="non-terminal residue" evidence="2">
    <location>
        <position position="1"/>
    </location>
</feature>
<accession>A0AAN5CNE6</accession>
<feature type="region of interest" description="Disordered" evidence="1">
    <location>
        <begin position="23"/>
        <end position="106"/>
    </location>
</feature>
<comment type="caution">
    <text evidence="2">The sequence shown here is derived from an EMBL/GenBank/DDBJ whole genome shotgun (WGS) entry which is preliminary data.</text>
</comment>
<name>A0AAN5CNE6_9BILA</name>
<protein>
    <submittedName>
        <fullName evidence="2">Uncharacterized protein</fullName>
    </submittedName>
</protein>
<sequence length="319" mass="33868">FILSFLPPSLSIPGDLFLFDDPIDLSDGPSHSPPPNPFLPEISSESVDSPSTPSPHPSTVQLKERDSRAIGSSDDVIDVPSLDSLDSYSSPLLSSPDKYSSPDGYSSSIIPSSDKYLSSSGSSFSEPGPIIETGQFRLISSKLLRGASLPPLDGPSMVHQEAYAAYPSSGQSYVTGAAASSSYSLPSSLPIVPSDGYKYASPSQEGSSTASSGVSSYAASPSSGYAQPYTASENYATPYQTGYNNGVYHLNGPIQGRRVVIYKKILRPVRIHRYETIERLPGGKVVDQWAEGGYSSDLLNGRSSVNAPLFTPSNPFYGR</sequence>
<organism evidence="2 3">
    <name type="scientific">Pristionchus mayeri</name>
    <dbReference type="NCBI Taxonomy" id="1317129"/>
    <lineage>
        <taxon>Eukaryota</taxon>
        <taxon>Metazoa</taxon>
        <taxon>Ecdysozoa</taxon>
        <taxon>Nematoda</taxon>
        <taxon>Chromadorea</taxon>
        <taxon>Rhabditida</taxon>
        <taxon>Rhabditina</taxon>
        <taxon>Diplogasteromorpha</taxon>
        <taxon>Diplogasteroidea</taxon>
        <taxon>Neodiplogasteridae</taxon>
        <taxon>Pristionchus</taxon>
    </lineage>
</organism>
<keyword evidence="3" id="KW-1185">Reference proteome</keyword>
<dbReference type="EMBL" id="BTRK01000004">
    <property type="protein sequence ID" value="GMR47676.1"/>
    <property type="molecule type" value="Genomic_DNA"/>
</dbReference>
<feature type="compositionally biased region" description="Low complexity" evidence="1">
    <location>
        <begin position="39"/>
        <end position="51"/>
    </location>
</feature>
<gene>
    <name evidence="2" type="ORF">PMAYCL1PPCAC_17871</name>
</gene>
<evidence type="ECO:0000256" key="1">
    <source>
        <dbReference type="SAM" id="MobiDB-lite"/>
    </source>
</evidence>
<evidence type="ECO:0000313" key="3">
    <source>
        <dbReference type="Proteomes" id="UP001328107"/>
    </source>
</evidence>